<dbReference type="Proteomes" id="UP000809337">
    <property type="component" value="Unassembled WGS sequence"/>
</dbReference>
<protein>
    <submittedName>
        <fullName evidence="1">Uncharacterized protein</fullName>
    </submittedName>
</protein>
<proteinExistence type="predicted"/>
<organism evidence="1 2">
    <name type="scientific">Pseudosulfitobacter pseudonitzschiae</name>
    <dbReference type="NCBI Taxonomy" id="1402135"/>
    <lineage>
        <taxon>Bacteria</taxon>
        <taxon>Pseudomonadati</taxon>
        <taxon>Pseudomonadota</taxon>
        <taxon>Alphaproteobacteria</taxon>
        <taxon>Rhodobacterales</taxon>
        <taxon>Roseobacteraceae</taxon>
        <taxon>Pseudosulfitobacter</taxon>
    </lineage>
</organism>
<gene>
    <name evidence="1" type="ORF">JQX14_16995</name>
</gene>
<comment type="caution">
    <text evidence="1">The sequence shown here is derived from an EMBL/GenBank/DDBJ whole genome shotgun (WGS) entry which is preliminary data.</text>
</comment>
<sequence length="46" mass="4611">MALALRGVSRAEMDLIAVASACPMDLLPINGADAVPRSLSVSVSAA</sequence>
<reference evidence="1" key="1">
    <citation type="submission" date="2021-01" db="EMBL/GenBank/DDBJ databases">
        <title>Diatom-associated Roseobacters Show Island Model of Population Structure.</title>
        <authorList>
            <person name="Qu L."/>
            <person name="Feng X."/>
            <person name="Chen Y."/>
            <person name="Li L."/>
            <person name="Wang X."/>
            <person name="Hu Z."/>
            <person name="Wang H."/>
            <person name="Luo H."/>
        </authorList>
    </citation>
    <scope>NUCLEOTIDE SEQUENCE</scope>
    <source>
        <strain evidence="1">SM26-45</strain>
    </source>
</reference>
<dbReference type="RefSeq" id="WP_217511913.1">
    <property type="nucleotide sequence ID" value="NZ_JAJNGX010000013.1"/>
</dbReference>
<evidence type="ECO:0000313" key="2">
    <source>
        <dbReference type="Proteomes" id="UP000809337"/>
    </source>
</evidence>
<accession>A0A9Q2NQ87</accession>
<dbReference type="AlphaFoldDB" id="A0A9Q2NQ87"/>
<dbReference type="EMBL" id="JAFBWN010000013">
    <property type="protein sequence ID" value="MBM2356255.1"/>
    <property type="molecule type" value="Genomic_DNA"/>
</dbReference>
<name>A0A9Q2NQ87_9RHOB</name>
<evidence type="ECO:0000313" key="1">
    <source>
        <dbReference type="EMBL" id="MBM2356255.1"/>
    </source>
</evidence>